<name>A0A6I4VW27_9BACL</name>
<accession>A0A6I4VW27</accession>
<keyword evidence="2 4" id="KW-0694">RNA-binding</keyword>
<dbReference type="PANTHER" id="PTHR47683:SF2">
    <property type="entry name" value="RNA-BINDING S4 DOMAIN-CONTAINING PROTEIN"/>
    <property type="match status" value="1"/>
</dbReference>
<dbReference type="GO" id="GO:0003723">
    <property type="term" value="F:RNA binding"/>
    <property type="evidence" value="ECO:0007669"/>
    <property type="project" value="UniProtKB-KW"/>
</dbReference>
<gene>
    <name evidence="7" type="ORF">GSM42_00295</name>
</gene>
<protein>
    <recommendedName>
        <fullName evidence="5">Pseudouridine synthase</fullName>
        <ecNumber evidence="5">5.4.99.-</ecNumber>
    </recommendedName>
</protein>
<dbReference type="GO" id="GO:0000455">
    <property type="term" value="P:enzyme-directed rRNA pseudouridine synthesis"/>
    <property type="evidence" value="ECO:0007669"/>
    <property type="project" value="UniProtKB-ARBA"/>
</dbReference>
<evidence type="ECO:0000256" key="2">
    <source>
        <dbReference type="ARBA" id="ARBA00022884"/>
    </source>
</evidence>
<organism evidence="7 8">
    <name type="scientific">Shimazuella alba</name>
    <dbReference type="NCBI Taxonomy" id="2690964"/>
    <lineage>
        <taxon>Bacteria</taxon>
        <taxon>Bacillati</taxon>
        <taxon>Bacillota</taxon>
        <taxon>Bacilli</taxon>
        <taxon>Bacillales</taxon>
        <taxon>Thermoactinomycetaceae</taxon>
        <taxon>Shimazuella</taxon>
    </lineage>
</organism>
<evidence type="ECO:0000259" key="6">
    <source>
        <dbReference type="SMART" id="SM00363"/>
    </source>
</evidence>
<sequence>MERLQKVLAQAGVASRRQAEVLIQEGKVQVNGKIVTELGIKVDPEKDRISVKGKPIQKEGKRTFLFYKPLYVISSMADPQGRKVIPDFFRHVPERVYPVGRLDFDTEGLLLVTNDGELANHLLHPRFEVEKQYVATVNGVPDESSLEQLRNGIYLEDGLTAPAEVRMIHKGDDEAKIKLTIHEGRNRQVRRMCKEIGHPVKHLIRTRLANLTVKGLRRGEYREVSAAEVRQLKKLLSGERNRKKQK</sequence>
<reference evidence="7 8" key="1">
    <citation type="submission" date="2019-12" db="EMBL/GenBank/DDBJ databases">
        <title>Whole-genome analyses of novel actinobacteria.</title>
        <authorList>
            <person name="Sahin N."/>
            <person name="Saygin H."/>
        </authorList>
    </citation>
    <scope>NUCLEOTIDE SEQUENCE [LARGE SCALE GENOMIC DNA]</scope>
    <source>
        <strain evidence="7 8">KC615</strain>
    </source>
</reference>
<evidence type="ECO:0000256" key="5">
    <source>
        <dbReference type="RuleBase" id="RU003887"/>
    </source>
</evidence>
<evidence type="ECO:0000256" key="4">
    <source>
        <dbReference type="PROSITE-ProRule" id="PRU00182"/>
    </source>
</evidence>
<dbReference type="InterPro" id="IPR050343">
    <property type="entry name" value="RsuA_PseudoU_synthase"/>
</dbReference>
<dbReference type="SUPFAM" id="SSF55174">
    <property type="entry name" value="Alpha-L RNA-binding motif"/>
    <property type="match status" value="1"/>
</dbReference>
<comment type="similarity">
    <text evidence="1 5">Belongs to the pseudouridine synthase RsuA family.</text>
</comment>
<dbReference type="InterPro" id="IPR018496">
    <property type="entry name" value="PsdUridine_synth_RsuA/RluB_CS"/>
</dbReference>
<dbReference type="InterPro" id="IPR036986">
    <property type="entry name" value="S4_RNA-bd_sf"/>
</dbReference>
<dbReference type="InterPro" id="IPR006145">
    <property type="entry name" value="PsdUridine_synth_RsuA/RluA"/>
</dbReference>
<keyword evidence="8" id="KW-1185">Reference proteome</keyword>
<dbReference type="RefSeq" id="WP_160799264.1">
    <property type="nucleotide sequence ID" value="NZ_WUUL01000001.1"/>
</dbReference>
<evidence type="ECO:0000313" key="8">
    <source>
        <dbReference type="Proteomes" id="UP000430692"/>
    </source>
</evidence>
<dbReference type="InterPro" id="IPR020103">
    <property type="entry name" value="PsdUridine_synth_cat_dom_sf"/>
</dbReference>
<dbReference type="Pfam" id="PF00849">
    <property type="entry name" value="PseudoU_synth_2"/>
    <property type="match status" value="1"/>
</dbReference>
<evidence type="ECO:0000256" key="1">
    <source>
        <dbReference type="ARBA" id="ARBA00008348"/>
    </source>
</evidence>
<dbReference type="InterPro" id="IPR000748">
    <property type="entry name" value="PsdUridine_synth_RsuA/RluB/E/F"/>
</dbReference>
<comment type="caution">
    <text evidence="7">The sequence shown here is derived from an EMBL/GenBank/DDBJ whole genome shotgun (WGS) entry which is preliminary data.</text>
</comment>
<dbReference type="Gene3D" id="3.30.70.1560">
    <property type="entry name" value="Alpha-L RNA-binding motif"/>
    <property type="match status" value="1"/>
</dbReference>
<dbReference type="Proteomes" id="UP000430692">
    <property type="component" value="Unassembled WGS sequence"/>
</dbReference>
<dbReference type="SMART" id="SM00363">
    <property type="entry name" value="S4"/>
    <property type="match status" value="1"/>
</dbReference>
<dbReference type="EC" id="5.4.99.-" evidence="5"/>
<evidence type="ECO:0000256" key="3">
    <source>
        <dbReference type="ARBA" id="ARBA00023235"/>
    </source>
</evidence>
<dbReference type="GO" id="GO:0120159">
    <property type="term" value="F:rRNA pseudouridine synthase activity"/>
    <property type="evidence" value="ECO:0007669"/>
    <property type="project" value="UniProtKB-ARBA"/>
</dbReference>
<dbReference type="AlphaFoldDB" id="A0A6I4VW27"/>
<dbReference type="Gene3D" id="3.10.290.10">
    <property type="entry name" value="RNA-binding S4 domain"/>
    <property type="match status" value="1"/>
</dbReference>
<dbReference type="GO" id="GO:0005829">
    <property type="term" value="C:cytosol"/>
    <property type="evidence" value="ECO:0007669"/>
    <property type="project" value="UniProtKB-ARBA"/>
</dbReference>
<dbReference type="EMBL" id="WUUL01000001">
    <property type="protein sequence ID" value="MXQ52212.1"/>
    <property type="molecule type" value="Genomic_DNA"/>
</dbReference>
<dbReference type="InterPro" id="IPR042092">
    <property type="entry name" value="PsdUridine_s_RsuA/RluB/E/F_cat"/>
</dbReference>
<evidence type="ECO:0000313" key="7">
    <source>
        <dbReference type="EMBL" id="MXQ52212.1"/>
    </source>
</evidence>
<dbReference type="PROSITE" id="PS50889">
    <property type="entry name" value="S4"/>
    <property type="match status" value="1"/>
</dbReference>
<dbReference type="PANTHER" id="PTHR47683">
    <property type="entry name" value="PSEUDOURIDINE SYNTHASE FAMILY PROTEIN-RELATED"/>
    <property type="match status" value="1"/>
</dbReference>
<dbReference type="FunFam" id="3.30.70.1560:FF:000001">
    <property type="entry name" value="Pseudouridine synthase"/>
    <property type="match status" value="1"/>
</dbReference>
<dbReference type="Pfam" id="PF01479">
    <property type="entry name" value="S4"/>
    <property type="match status" value="1"/>
</dbReference>
<dbReference type="NCBIfam" id="TIGR00093">
    <property type="entry name" value="pseudouridine synthase"/>
    <property type="match status" value="1"/>
</dbReference>
<dbReference type="InterPro" id="IPR002942">
    <property type="entry name" value="S4_RNA-bd"/>
</dbReference>
<feature type="domain" description="RNA-binding S4" evidence="6">
    <location>
        <begin position="2"/>
        <end position="61"/>
    </location>
</feature>
<dbReference type="SUPFAM" id="SSF55120">
    <property type="entry name" value="Pseudouridine synthase"/>
    <property type="match status" value="1"/>
</dbReference>
<keyword evidence="3 5" id="KW-0413">Isomerase</keyword>
<dbReference type="InterPro" id="IPR020094">
    <property type="entry name" value="TruA/RsuA/RluB/E/F_N"/>
</dbReference>
<dbReference type="FunFam" id="3.10.290.10:FF:000003">
    <property type="entry name" value="Pseudouridine synthase"/>
    <property type="match status" value="1"/>
</dbReference>
<dbReference type="CDD" id="cd00165">
    <property type="entry name" value="S4"/>
    <property type="match status" value="1"/>
</dbReference>
<proteinExistence type="inferred from homology"/>
<dbReference type="CDD" id="cd02870">
    <property type="entry name" value="PseudoU_synth_RsuA_like"/>
    <property type="match status" value="1"/>
</dbReference>
<dbReference type="PROSITE" id="PS01149">
    <property type="entry name" value="PSI_RSU"/>
    <property type="match status" value="1"/>
</dbReference>
<dbReference type="Gene3D" id="3.30.70.580">
    <property type="entry name" value="Pseudouridine synthase I, catalytic domain, N-terminal subdomain"/>
    <property type="match status" value="1"/>
</dbReference>